<dbReference type="FunFam" id="3.40.640.10:FF:000046">
    <property type="entry name" value="Cystathionine gamma-lyase"/>
    <property type="match status" value="1"/>
</dbReference>
<sequence length="333" mass="36378">MSLSWTPTKSDLEKGLRGLQLGDVACDTIAISTHCSTRHAEEEPLVTPIYHSTTYRIPSLEHYMKIVNDGGNLYIRLGNPTCQAAEATLSALEGGAGAMVFTSGMAAISTVLLTFLKAGDHVIACLPVYSGTQSLLEKHLSRYNVEVSWSNLDSGVEGYRELMKSNTRMLYGETPCNPLTTIIDLEAFGQLGNSVEGLLTVVDSTYAPPCIQRPHQYGIDVVIHSGTKYLSGHSDVLAGVASTRTLEQWQKLNVCRTTLGTVLSPHDASLLLRGVKTLPLRMERHCRNAEKVAEFLASHQKVNKVYYPGLATDKGYEVAKKQMKMFGGMVALR</sequence>
<comment type="caution">
    <text evidence="5">The sequence shown here is derived from an EMBL/GenBank/DDBJ whole genome shotgun (WGS) entry which is preliminary data.</text>
</comment>
<dbReference type="InterPro" id="IPR015422">
    <property type="entry name" value="PyrdxlP-dep_Trfase_small"/>
</dbReference>
<gene>
    <name evidence="5" type="ORF">LSH36_331g01020</name>
</gene>
<keyword evidence="6" id="KW-1185">Reference proteome</keyword>
<dbReference type="EMBL" id="JAODUP010000331">
    <property type="protein sequence ID" value="KAK2152336.1"/>
    <property type="molecule type" value="Genomic_DNA"/>
</dbReference>
<dbReference type="PROSITE" id="PS00868">
    <property type="entry name" value="CYS_MET_METAB_PP"/>
    <property type="match status" value="1"/>
</dbReference>
<dbReference type="InterPro" id="IPR015424">
    <property type="entry name" value="PyrdxlP-dep_Trfase"/>
</dbReference>
<dbReference type="Gene3D" id="3.40.640.10">
    <property type="entry name" value="Type I PLP-dependent aspartate aminotransferase-like (Major domain)"/>
    <property type="match status" value="1"/>
</dbReference>
<dbReference type="PANTHER" id="PTHR11808">
    <property type="entry name" value="TRANS-SULFURATION ENZYME FAMILY MEMBER"/>
    <property type="match status" value="1"/>
</dbReference>
<dbReference type="Gene3D" id="3.90.1150.10">
    <property type="entry name" value="Aspartate Aminotransferase, domain 1"/>
    <property type="match status" value="1"/>
</dbReference>
<dbReference type="PANTHER" id="PTHR11808:SF80">
    <property type="entry name" value="CYSTATHIONINE GAMMA-LYASE"/>
    <property type="match status" value="1"/>
</dbReference>
<evidence type="ECO:0000256" key="1">
    <source>
        <dbReference type="ARBA" id="ARBA00001933"/>
    </source>
</evidence>
<dbReference type="InterPro" id="IPR015421">
    <property type="entry name" value="PyrdxlP-dep_Trfase_major"/>
</dbReference>
<dbReference type="GO" id="GO:0016846">
    <property type="term" value="F:carbon-sulfur lyase activity"/>
    <property type="evidence" value="ECO:0007669"/>
    <property type="project" value="TreeGrafter"/>
</dbReference>
<dbReference type="GO" id="GO:0005737">
    <property type="term" value="C:cytoplasm"/>
    <property type="evidence" value="ECO:0007669"/>
    <property type="project" value="TreeGrafter"/>
</dbReference>
<reference evidence="5" key="1">
    <citation type="journal article" date="2023" name="Mol. Biol. Evol.">
        <title>Third-Generation Sequencing Reveals the Adaptive Role of the Epigenome in Three Deep-Sea Polychaetes.</title>
        <authorList>
            <person name="Perez M."/>
            <person name="Aroh O."/>
            <person name="Sun Y."/>
            <person name="Lan Y."/>
            <person name="Juniper S.K."/>
            <person name="Young C.R."/>
            <person name="Angers B."/>
            <person name="Qian P.Y."/>
        </authorList>
    </citation>
    <scope>NUCLEOTIDE SEQUENCE</scope>
    <source>
        <strain evidence="5">P08H-3</strain>
    </source>
</reference>
<name>A0AAD9N274_9ANNE</name>
<comment type="similarity">
    <text evidence="4">Belongs to the trans-sulfuration enzymes family.</text>
</comment>
<proteinExistence type="inferred from homology"/>
<dbReference type="GO" id="GO:0030170">
    <property type="term" value="F:pyridoxal phosphate binding"/>
    <property type="evidence" value="ECO:0007669"/>
    <property type="project" value="InterPro"/>
</dbReference>
<dbReference type="InterPro" id="IPR054542">
    <property type="entry name" value="Cys_met_metab_PP"/>
</dbReference>
<comment type="cofactor">
    <cofactor evidence="1 4">
        <name>pyridoxal 5'-phosphate</name>
        <dbReference type="ChEBI" id="CHEBI:597326"/>
    </cofactor>
</comment>
<dbReference type="Pfam" id="PF01053">
    <property type="entry name" value="Cys_Met_Meta_PP"/>
    <property type="match status" value="1"/>
</dbReference>
<evidence type="ECO:0000313" key="6">
    <source>
        <dbReference type="Proteomes" id="UP001208570"/>
    </source>
</evidence>
<dbReference type="AlphaFoldDB" id="A0AAD9N274"/>
<keyword evidence="2 3" id="KW-0663">Pyridoxal phosphate</keyword>
<organism evidence="5 6">
    <name type="scientific">Paralvinella palmiformis</name>
    <dbReference type="NCBI Taxonomy" id="53620"/>
    <lineage>
        <taxon>Eukaryota</taxon>
        <taxon>Metazoa</taxon>
        <taxon>Spiralia</taxon>
        <taxon>Lophotrochozoa</taxon>
        <taxon>Annelida</taxon>
        <taxon>Polychaeta</taxon>
        <taxon>Sedentaria</taxon>
        <taxon>Canalipalpata</taxon>
        <taxon>Terebellida</taxon>
        <taxon>Terebelliformia</taxon>
        <taxon>Alvinellidae</taxon>
        <taxon>Paralvinella</taxon>
    </lineage>
</organism>
<evidence type="ECO:0000256" key="2">
    <source>
        <dbReference type="ARBA" id="ARBA00022898"/>
    </source>
</evidence>
<dbReference type="GO" id="GO:0019346">
    <property type="term" value="P:transsulfuration"/>
    <property type="evidence" value="ECO:0007669"/>
    <property type="project" value="InterPro"/>
</dbReference>
<evidence type="ECO:0000256" key="3">
    <source>
        <dbReference type="PIRSR" id="PIRSR001434-2"/>
    </source>
</evidence>
<dbReference type="PIRSF" id="PIRSF001434">
    <property type="entry name" value="CGS"/>
    <property type="match status" value="1"/>
</dbReference>
<dbReference type="InterPro" id="IPR000277">
    <property type="entry name" value="Cys/Met-Metab_PyrdxlP-dep_enz"/>
</dbReference>
<protein>
    <submittedName>
        <fullName evidence="5">Uncharacterized protein</fullName>
    </submittedName>
</protein>
<accession>A0AAD9N274</accession>
<evidence type="ECO:0000256" key="4">
    <source>
        <dbReference type="RuleBase" id="RU362118"/>
    </source>
</evidence>
<feature type="modified residue" description="N6-(pyridoxal phosphate)lysine" evidence="3">
    <location>
        <position position="228"/>
    </location>
</feature>
<dbReference type="SUPFAM" id="SSF53383">
    <property type="entry name" value="PLP-dependent transferases"/>
    <property type="match status" value="1"/>
</dbReference>
<evidence type="ECO:0000313" key="5">
    <source>
        <dbReference type="EMBL" id="KAK2152336.1"/>
    </source>
</evidence>
<dbReference type="Proteomes" id="UP001208570">
    <property type="component" value="Unassembled WGS sequence"/>
</dbReference>